<keyword evidence="2" id="KW-1185">Reference proteome</keyword>
<accession>A0A835GYX8</accession>
<comment type="caution">
    <text evidence="1">The sequence shown here is derived from an EMBL/GenBank/DDBJ whole genome shotgun (WGS) entry which is preliminary data.</text>
</comment>
<organism evidence="1 2">
    <name type="scientific">Coptis chinensis</name>
    <dbReference type="NCBI Taxonomy" id="261450"/>
    <lineage>
        <taxon>Eukaryota</taxon>
        <taxon>Viridiplantae</taxon>
        <taxon>Streptophyta</taxon>
        <taxon>Embryophyta</taxon>
        <taxon>Tracheophyta</taxon>
        <taxon>Spermatophyta</taxon>
        <taxon>Magnoliopsida</taxon>
        <taxon>Ranunculales</taxon>
        <taxon>Ranunculaceae</taxon>
        <taxon>Coptidoideae</taxon>
        <taxon>Coptis</taxon>
    </lineage>
</organism>
<dbReference type="AlphaFoldDB" id="A0A835GYX8"/>
<reference evidence="1 2" key="1">
    <citation type="submission" date="2020-10" db="EMBL/GenBank/DDBJ databases">
        <title>The Coptis chinensis genome and diversification of protoberbering-type alkaloids.</title>
        <authorList>
            <person name="Wang B."/>
            <person name="Shu S."/>
            <person name="Song C."/>
            <person name="Liu Y."/>
        </authorList>
    </citation>
    <scope>NUCLEOTIDE SEQUENCE [LARGE SCALE GENOMIC DNA]</scope>
    <source>
        <strain evidence="1">HL-2020</strain>
        <tissue evidence="1">Leaf</tissue>
    </source>
</reference>
<dbReference type="Gene3D" id="2.120.10.80">
    <property type="entry name" value="Kelch-type beta propeller"/>
    <property type="match status" value="1"/>
</dbReference>
<dbReference type="EMBL" id="JADFTS010000009">
    <property type="protein sequence ID" value="KAF9588692.1"/>
    <property type="molecule type" value="Genomic_DNA"/>
</dbReference>
<dbReference type="OrthoDB" id="1056391at2759"/>
<dbReference type="SUPFAM" id="SSF50965">
    <property type="entry name" value="Galactose oxidase, central domain"/>
    <property type="match status" value="1"/>
</dbReference>
<dbReference type="InterPro" id="IPR011043">
    <property type="entry name" value="Gal_Oxase/kelch_b-propeller"/>
</dbReference>
<dbReference type="Proteomes" id="UP000631114">
    <property type="component" value="Unassembled WGS sequence"/>
</dbReference>
<evidence type="ECO:0000313" key="1">
    <source>
        <dbReference type="EMBL" id="KAF9588692.1"/>
    </source>
</evidence>
<protein>
    <submittedName>
        <fullName evidence="1">Uncharacterized protein</fullName>
    </submittedName>
</protein>
<dbReference type="InterPro" id="IPR015915">
    <property type="entry name" value="Kelch-typ_b-propeller"/>
</dbReference>
<gene>
    <name evidence="1" type="ORF">IFM89_014568</name>
</gene>
<name>A0A835GYX8_9MAGN</name>
<proteinExistence type="predicted"/>
<sequence length="282" mass="32061">MFRLGAKLGMLRIGSKFMKQIKLNINSKTKKRHPRVVNCPTSNVAEEKMTVCFVVFMKDSKVYIIGGLDCDSQLPEYHHIPSSTVQVIDTPSFGKTASMSMGTAMYGGKSSALTAILDGKIYVFGSTGEPWTESRVGMPVVYEKQKKILVFYNGVNRGGSVIVDDRLYMFYLPKKELYAYDLVQGGQDFIPVHGLEKAVESINLHYRRAGYTRMFHLGNKVICMVWLVGTFFSYDVNCVEYYHIHCLKFHVNDRDGCLHAVVDRCDYYFLKSFVDVSDCFTM</sequence>
<evidence type="ECO:0000313" key="2">
    <source>
        <dbReference type="Proteomes" id="UP000631114"/>
    </source>
</evidence>